<reference evidence="1 2" key="1">
    <citation type="submission" date="2022-05" db="EMBL/GenBank/DDBJ databases">
        <title>Genome Sequencing of Bee-Associated Microbes.</title>
        <authorList>
            <person name="Dunlap C."/>
        </authorList>
    </citation>
    <scope>NUCLEOTIDE SEQUENCE [LARGE SCALE GENOMIC DNA]</scope>
    <source>
        <strain evidence="1 2">NRRL NRS-1438</strain>
    </source>
</reference>
<organism evidence="1 2">
    <name type="scientific">Paenibacillus apiarius</name>
    <dbReference type="NCBI Taxonomy" id="46240"/>
    <lineage>
        <taxon>Bacteria</taxon>
        <taxon>Bacillati</taxon>
        <taxon>Bacillota</taxon>
        <taxon>Bacilli</taxon>
        <taxon>Bacillales</taxon>
        <taxon>Paenibacillaceae</taxon>
        <taxon>Paenibacillus</taxon>
    </lineage>
</organism>
<gene>
    <name evidence="1" type="ORF">M5X09_28120</name>
</gene>
<evidence type="ECO:0000313" key="2">
    <source>
        <dbReference type="Proteomes" id="UP001207626"/>
    </source>
</evidence>
<comment type="caution">
    <text evidence="1">The sequence shown here is derived from an EMBL/GenBank/DDBJ whole genome shotgun (WGS) entry which is preliminary data.</text>
</comment>
<dbReference type="RefSeq" id="WP_087434383.1">
    <property type="nucleotide sequence ID" value="NZ_JAMDLV010000077.1"/>
</dbReference>
<dbReference type="Gene3D" id="3.30.70.270">
    <property type="match status" value="1"/>
</dbReference>
<dbReference type="EMBL" id="JAMDLW010000075">
    <property type="protein sequence ID" value="MCY9523469.1"/>
    <property type="molecule type" value="Genomic_DNA"/>
</dbReference>
<dbReference type="InterPro" id="IPR043128">
    <property type="entry name" value="Rev_trsase/Diguanyl_cyclase"/>
</dbReference>
<evidence type="ECO:0000313" key="1">
    <source>
        <dbReference type="EMBL" id="MCY9523469.1"/>
    </source>
</evidence>
<dbReference type="Proteomes" id="UP001207626">
    <property type="component" value="Unassembled WGS sequence"/>
</dbReference>
<proteinExistence type="predicted"/>
<accession>A0ABT4E1J1</accession>
<sequence>MVETARRLLDKGIPIGLIGSEAVIPIMQAAVKRFPSFVPVIATYSKEAEVPRLVEQCLNQVEVILFSGPLPYKKAIEEQRFAIPAHFVPLTGGGLFRAFYQINKRYGLTALSVDSVTEKDMAKTNVELNEQPAEMMYFGDAIGAELEEVIDFHRRHYSRGETAAALTGIHGVAEALAEAGVPHIFIAPTEQDVVVALERALLATETRRSKEAQIVVGMIHLDGFARLAESKMLEHELQRLKLDIHRTLLGYVESLEGYLTPFSGDEYLFMTTRGVFEQQTGGYKSLPLAKELERQFGLTLSVGIGFGKTANEAGVHARMALRQAKDAGGNIGFILREDRSVIGPLEMTRPHEVDLSLIDADILAEAAAAGCTTVYVSRLVAHITRSGQIDFYARELADTLSVTVRSAHRLLLAWSDAGLVNVVGETKGRYKGRPRQIYRMSFLSRLVR</sequence>
<keyword evidence="2" id="KW-1185">Reference proteome</keyword>
<name>A0ABT4E1J1_9BACL</name>
<protein>
    <recommendedName>
        <fullName evidence="3">GGDEF domain-containing protein</fullName>
    </recommendedName>
</protein>
<evidence type="ECO:0008006" key="3">
    <source>
        <dbReference type="Google" id="ProtNLM"/>
    </source>
</evidence>